<evidence type="ECO:0000313" key="7">
    <source>
        <dbReference type="Proteomes" id="UP001566331"/>
    </source>
</evidence>
<keyword evidence="3" id="KW-0378">Hydrolase</keyword>
<dbReference type="InterPro" id="IPR000979">
    <property type="entry name" value="Phosphodiesterase_MJ0936/Vps29"/>
</dbReference>
<dbReference type="EC" id="3.1.4.-" evidence="4"/>
<accession>A0ABV4HMT7</accession>
<dbReference type="InterPro" id="IPR020935">
    <property type="entry name" value="PdiEstase_YfcE_CS"/>
</dbReference>
<proteinExistence type="inferred from homology"/>
<dbReference type="RefSeq" id="WP_370564031.1">
    <property type="nucleotide sequence ID" value="NZ_JBFWIB010000006.1"/>
</dbReference>
<keyword evidence="2 4" id="KW-0479">Metal-binding</keyword>
<dbReference type="InterPro" id="IPR024654">
    <property type="entry name" value="Calcineurin-like_PHP_lpxH"/>
</dbReference>
<dbReference type="SUPFAM" id="SSF56300">
    <property type="entry name" value="Metallo-dependent phosphatases"/>
    <property type="match status" value="1"/>
</dbReference>
<evidence type="ECO:0000256" key="4">
    <source>
        <dbReference type="RuleBase" id="RU362039"/>
    </source>
</evidence>
<gene>
    <name evidence="6" type="ORF">AB6713_05345</name>
</gene>
<dbReference type="PROSITE" id="PS01269">
    <property type="entry name" value="UPF0025"/>
    <property type="match status" value="1"/>
</dbReference>
<dbReference type="PANTHER" id="PTHR11124">
    <property type="entry name" value="VACUOLAR SORTING PROTEIN VPS29"/>
    <property type="match status" value="1"/>
</dbReference>
<evidence type="ECO:0000256" key="3">
    <source>
        <dbReference type="ARBA" id="ARBA00022801"/>
    </source>
</evidence>
<comment type="similarity">
    <text evidence="1 4">Belongs to the metallophosphoesterase superfamily. YfcE family.</text>
</comment>
<protein>
    <recommendedName>
        <fullName evidence="4">Phosphoesterase</fullName>
        <ecNumber evidence="4">3.1.4.-</ecNumber>
    </recommendedName>
</protein>
<dbReference type="Proteomes" id="UP001566331">
    <property type="component" value="Unassembled WGS sequence"/>
</dbReference>
<dbReference type="Pfam" id="PF12850">
    <property type="entry name" value="Metallophos_2"/>
    <property type="match status" value="1"/>
</dbReference>
<sequence>MIRIGLISDTHGLLRPEARAFLRGCDHIVHAGDIGRPEILAELGELAPLTAIRGNIDTAAWAAAVPETRRVELAGLRLLVLHDRKQLDRDPAADGIDVVVSGHSHKPLIEERDGVLYVNPGSAGPRRFKLPVTAAELVVSDGAVTPRIVDLLAS</sequence>
<reference evidence="6 7" key="1">
    <citation type="submission" date="2024-07" db="EMBL/GenBank/DDBJ databases">
        <title>Luteimonas salilacus sp. nov., isolated from the shore soil of Salt Lake in Tibet of China.</title>
        <authorList>
            <person name="Zhang X."/>
            <person name="Li A."/>
        </authorList>
    </citation>
    <scope>NUCLEOTIDE SEQUENCE [LARGE SCALE GENOMIC DNA]</scope>
    <source>
        <strain evidence="6 7">B3-2-R+30</strain>
    </source>
</reference>
<organism evidence="6 7">
    <name type="scientific">Luteimonas salinilitoris</name>
    <dbReference type="NCBI Taxonomy" id="3237697"/>
    <lineage>
        <taxon>Bacteria</taxon>
        <taxon>Pseudomonadati</taxon>
        <taxon>Pseudomonadota</taxon>
        <taxon>Gammaproteobacteria</taxon>
        <taxon>Lysobacterales</taxon>
        <taxon>Lysobacteraceae</taxon>
        <taxon>Luteimonas</taxon>
    </lineage>
</organism>
<dbReference type="Gene3D" id="3.60.21.10">
    <property type="match status" value="1"/>
</dbReference>
<feature type="domain" description="Calcineurin-like phosphoesterase" evidence="5">
    <location>
        <begin position="3"/>
        <end position="139"/>
    </location>
</feature>
<dbReference type="EMBL" id="JBFWIC010000005">
    <property type="protein sequence ID" value="MEZ0474042.1"/>
    <property type="molecule type" value="Genomic_DNA"/>
</dbReference>
<evidence type="ECO:0000259" key="5">
    <source>
        <dbReference type="Pfam" id="PF12850"/>
    </source>
</evidence>
<name>A0ABV4HMT7_9GAMM</name>
<evidence type="ECO:0000313" key="6">
    <source>
        <dbReference type="EMBL" id="MEZ0474042.1"/>
    </source>
</evidence>
<comment type="cofactor">
    <cofactor evidence="4">
        <name>a divalent metal cation</name>
        <dbReference type="ChEBI" id="CHEBI:60240"/>
    </cofactor>
</comment>
<dbReference type="NCBIfam" id="TIGR00040">
    <property type="entry name" value="yfcE"/>
    <property type="match status" value="1"/>
</dbReference>
<evidence type="ECO:0000256" key="1">
    <source>
        <dbReference type="ARBA" id="ARBA00008950"/>
    </source>
</evidence>
<comment type="caution">
    <text evidence="6">The sequence shown here is derived from an EMBL/GenBank/DDBJ whole genome shotgun (WGS) entry which is preliminary data.</text>
</comment>
<dbReference type="InterPro" id="IPR029052">
    <property type="entry name" value="Metallo-depent_PP-like"/>
</dbReference>
<keyword evidence="7" id="KW-1185">Reference proteome</keyword>
<evidence type="ECO:0000256" key="2">
    <source>
        <dbReference type="ARBA" id="ARBA00022723"/>
    </source>
</evidence>